<evidence type="ECO:0000313" key="1">
    <source>
        <dbReference type="EMBL" id="JAD40040.1"/>
    </source>
</evidence>
<protein>
    <submittedName>
        <fullName evidence="1">Uncharacterized protein</fullName>
    </submittedName>
</protein>
<name>A0A0A8ZTD6_ARUDO</name>
<sequence length="72" mass="8587">MLELMRFEGGTYNDSNKFIAKQHRLLQLEKRASRGARFYFTSSRHRHYIPRIKHVRDLSKTDPFNCDSVCVL</sequence>
<dbReference type="EMBL" id="GBRH01257855">
    <property type="protein sequence ID" value="JAD40040.1"/>
    <property type="molecule type" value="Transcribed_RNA"/>
</dbReference>
<organism evidence="1">
    <name type="scientific">Arundo donax</name>
    <name type="common">Giant reed</name>
    <name type="synonym">Donax arundinaceus</name>
    <dbReference type="NCBI Taxonomy" id="35708"/>
    <lineage>
        <taxon>Eukaryota</taxon>
        <taxon>Viridiplantae</taxon>
        <taxon>Streptophyta</taxon>
        <taxon>Embryophyta</taxon>
        <taxon>Tracheophyta</taxon>
        <taxon>Spermatophyta</taxon>
        <taxon>Magnoliopsida</taxon>
        <taxon>Liliopsida</taxon>
        <taxon>Poales</taxon>
        <taxon>Poaceae</taxon>
        <taxon>PACMAD clade</taxon>
        <taxon>Arundinoideae</taxon>
        <taxon>Arundineae</taxon>
        <taxon>Arundo</taxon>
    </lineage>
</organism>
<reference evidence="1" key="1">
    <citation type="submission" date="2014-09" db="EMBL/GenBank/DDBJ databases">
        <authorList>
            <person name="Magalhaes I.L.F."/>
            <person name="Oliveira U."/>
            <person name="Santos F.R."/>
            <person name="Vidigal T.H.D.A."/>
            <person name="Brescovit A.D."/>
            <person name="Santos A.J."/>
        </authorList>
    </citation>
    <scope>NUCLEOTIDE SEQUENCE</scope>
    <source>
        <tissue evidence="1">Shoot tissue taken approximately 20 cm above the soil surface</tissue>
    </source>
</reference>
<accession>A0A0A8ZTD6</accession>
<dbReference type="AlphaFoldDB" id="A0A0A8ZTD6"/>
<proteinExistence type="predicted"/>
<reference evidence="1" key="2">
    <citation type="journal article" date="2015" name="Data Brief">
        <title>Shoot transcriptome of the giant reed, Arundo donax.</title>
        <authorList>
            <person name="Barrero R.A."/>
            <person name="Guerrero F.D."/>
            <person name="Moolhuijzen P."/>
            <person name="Goolsby J.A."/>
            <person name="Tidwell J."/>
            <person name="Bellgard S.E."/>
            <person name="Bellgard M.I."/>
        </authorList>
    </citation>
    <scope>NUCLEOTIDE SEQUENCE</scope>
    <source>
        <tissue evidence="1">Shoot tissue taken approximately 20 cm above the soil surface</tissue>
    </source>
</reference>